<comment type="similarity">
    <text evidence="2 7">Belongs to the profilin family.</text>
</comment>
<accession>A0ABP0UMG1</accession>
<dbReference type="PANTHER" id="PTHR11604">
    <property type="entry name" value="PROFILIN"/>
    <property type="match status" value="1"/>
</dbReference>
<organism evidence="8 9">
    <name type="scientific">Sphagnum troendelagicum</name>
    <dbReference type="NCBI Taxonomy" id="128251"/>
    <lineage>
        <taxon>Eukaryota</taxon>
        <taxon>Viridiplantae</taxon>
        <taxon>Streptophyta</taxon>
        <taxon>Embryophyta</taxon>
        <taxon>Bryophyta</taxon>
        <taxon>Sphagnophytina</taxon>
        <taxon>Sphagnopsida</taxon>
        <taxon>Sphagnales</taxon>
        <taxon>Sphagnaceae</taxon>
        <taxon>Sphagnum</taxon>
    </lineage>
</organism>
<dbReference type="InterPro" id="IPR036140">
    <property type="entry name" value="PFN_sf"/>
</dbReference>
<dbReference type="Proteomes" id="UP001497512">
    <property type="component" value="Chromosome 4"/>
</dbReference>
<comment type="subcellular location">
    <subcellularLocation>
        <location evidence="1">Cytoplasm</location>
        <location evidence="1">Cytoskeleton</location>
    </subcellularLocation>
</comment>
<sequence length="132" mass="14003">MSWQAYVDDHLMCHISGGHTLTAAAIIGQDGQVWAQSGSFPEATLTEIANIVGGFEENSTLPQHGLFLGGVKYMVIQGDPGVVIRGKKGQGGVTVKKTNSALVFGIYDEPVTPGECNIVVERLGDYLVEQGI</sequence>
<evidence type="ECO:0000256" key="7">
    <source>
        <dbReference type="RuleBase" id="RU003909"/>
    </source>
</evidence>
<keyword evidence="3" id="KW-0963">Cytoplasm</keyword>
<dbReference type="InterPro" id="IPR027310">
    <property type="entry name" value="Profilin_CS"/>
</dbReference>
<dbReference type="Pfam" id="PF00235">
    <property type="entry name" value="Profilin"/>
    <property type="match status" value="1"/>
</dbReference>
<evidence type="ECO:0000256" key="1">
    <source>
        <dbReference type="ARBA" id="ARBA00004245"/>
    </source>
</evidence>
<evidence type="ECO:0000256" key="5">
    <source>
        <dbReference type="ARBA" id="ARBA00023212"/>
    </source>
</evidence>
<dbReference type="SMART" id="SM00392">
    <property type="entry name" value="PROF"/>
    <property type="match status" value="1"/>
</dbReference>
<keyword evidence="4 7" id="KW-0009">Actin-binding</keyword>
<comment type="subunit">
    <text evidence="6">Occurs in many kinds of cells as a complex with monomeric actin in a 1:1 ratio.</text>
</comment>
<comment type="function">
    <text evidence="6">Binds to actin and affects the structure of the cytoskeleton. At high concentrations, profilin prevents the polymerization of actin, whereas it enhances it at low concentrations.</text>
</comment>
<dbReference type="InterPro" id="IPR048278">
    <property type="entry name" value="PFN"/>
</dbReference>
<protein>
    <recommendedName>
        <fullName evidence="7">Profilin</fullName>
    </recommendedName>
</protein>
<proteinExistence type="inferred from homology"/>
<dbReference type="EMBL" id="OZ019896">
    <property type="protein sequence ID" value="CAK9224511.1"/>
    <property type="molecule type" value="Genomic_DNA"/>
</dbReference>
<dbReference type="PRINTS" id="PR01640">
    <property type="entry name" value="PROFILINPLNT"/>
</dbReference>
<keyword evidence="9" id="KW-1185">Reference proteome</keyword>
<evidence type="ECO:0000313" key="9">
    <source>
        <dbReference type="Proteomes" id="UP001497512"/>
    </source>
</evidence>
<dbReference type="PRINTS" id="PR00392">
    <property type="entry name" value="PROFILIN"/>
</dbReference>
<evidence type="ECO:0000256" key="6">
    <source>
        <dbReference type="RuleBase" id="RU003908"/>
    </source>
</evidence>
<dbReference type="CDD" id="cd00148">
    <property type="entry name" value="PROF"/>
    <property type="match status" value="1"/>
</dbReference>
<name>A0ABP0UMG1_9BRYO</name>
<reference evidence="8" key="1">
    <citation type="submission" date="2024-02" db="EMBL/GenBank/DDBJ databases">
        <authorList>
            <consortium name="ELIXIR-Norway"/>
            <consortium name="Elixir Norway"/>
        </authorList>
    </citation>
    <scope>NUCLEOTIDE SEQUENCE</scope>
</reference>
<evidence type="ECO:0000256" key="3">
    <source>
        <dbReference type="ARBA" id="ARBA00022490"/>
    </source>
</evidence>
<dbReference type="InterPro" id="IPR005455">
    <property type="entry name" value="PFN_euk"/>
</dbReference>
<dbReference type="PROSITE" id="PS00414">
    <property type="entry name" value="PROFILIN"/>
    <property type="match status" value="1"/>
</dbReference>
<dbReference type="SUPFAM" id="SSF55770">
    <property type="entry name" value="Profilin (actin-binding protein)"/>
    <property type="match status" value="1"/>
</dbReference>
<evidence type="ECO:0000313" key="8">
    <source>
        <dbReference type="EMBL" id="CAK9224511.1"/>
    </source>
</evidence>
<evidence type="ECO:0000256" key="2">
    <source>
        <dbReference type="ARBA" id="ARBA00010058"/>
    </source>
</evidence>
<dbReference type="PANTHER" id="PTHR11604:SF0">
    <property type="entry name" value="PROFILIN"/>
    <property type="match status" value="1"/>
</dbReference>
<gene>
    <name evidence="8" type="ORF">CSSPTR1EN2_LOCUS17368</name>
</gene>
<dbReference type="Gene3D" id="3.30.450.30">
    <property type="entry name" value="Dynein light chain 2a, cytoplasmic"/>
    <property type="match status" value="1"/>
</dbReference>
<keyword evidence="5 6" id="KW-0206">Cytoskeleton</keyword>
<evidence type="ECO:0000256" key="4">
    <source>
        <dbReference type="ARBA" id="ARBA00023203"/>
    </source>
</evidence>